<organism evidence="2 3">
    <name type="scientific">Rhizorhabdus wittichii</name>
    <dbReference type="NCBI Taxonomy" id="160791"/>
    <lineage>
        <taxon>Bacteria</taxon>
        <taxon>Pseudomonadati</taxon>
        <taxon>Pseudomonadota</taxon>
        <taxon>Alphaproteobacteria</taxon>
        <taxon>Sphingomonadales</taxon>
        <taxon>Sphingomonadaceae</taxon>
        <taxon>Rhizorhabdus</taxon>
    </lineage>
</organism>
<sequence length="381" mass="40972">MMAGYDRLYYLRKAWPLFPGIVRPVAAPFLAPHYAERRAGRGPLRAAIDALVGLGFHLWIPRRAARVQRRFGLDDAWRRRAIAIARIRFADPNDIALFRIEEAGQLDLYVRRFEDAAINKRINPLGWTAGCALADKSRFAERCRAAGLPCPETVATVTGGAIEIRADPADRPLIVKPVHGEGGDGLRMLGPVTDGPALRARLRGLRQDMLVQPLIAVHPALADIALGALPTVRIVTMIDEAGAPELVSATFRCASDPRARVDNMKAGGLIVPVALADGTLGRACFGYGGQDHDVHPATGAPIAGRTLPDWDAATALVVDAHARAFADYVLIGWDVAFTPHGPLLIEGNGKPGVLMPQRAARRGLGEGRYGALLAHHLATKS</sequence>
<dbReference type="EMBL" id="CP059319">
    <property type="protein sequence ID" value="QTH20742.1"/>
    <property type="molecule type" value="Genomic_DNA"/>
</dbReference>
<dbReference type="Gene3D" id="3.30.470.20">
    <property type="entry name" value="ATP-grasp fold, B domain"/>
    <property type="match status" value="1"/>
</dbReference>
<feature type="domain" description="Alpha-L-glutamate ligase-related protein ATP-grasp" evidence="1">
    <location>
        <begin position="204"/>
        <end position="364"/>
    </location>
</feature>
<proteinExistence type="predicted"/>
<dbReference type="Proteomes" id="UP000664914">
    <property type="component" value="Chromosome"/>
</dbReference>
<evidence type="ECO:0000313" key="3">
    <source>
        <dbReference type="Proteomes" id="UP000664914"/>
    </source>
</evidence>
<reference evidence="2" key="1">
    <citation type="submission" date="2020-07" db="EMBL/GenBank/DDBJ databases">
        <authorList>
            <person name="Camacho E."/>
        </authorList>
    </citation>
    <scope>NUCLEOTIDE SEQUENCE</scope>
    <source>
        <strain evidence="2">MPO218</strain>
    </source>
</reference>
<evidence type="ECO:0000259" key="1">
    <source>
        <dbReference type="Pfam" id="PF14397"/>
    </source>
</evidence>
<gene>
    <name evidence="2" type="ORF">HRJ34_20815</name>
</gene>
<protein>
    <recommendedName>
        <fullName evidence="1">Alpha-L-glutamate ligase-related protein ATP-grasp domain-containing protein</fullName>
    </recommendedName>
</protein>
<dbReference type="Pfam" id="PF14397">
    <property type="entry name" value="ATPgrasp_ST"/>
    <property type="match status" value="1"/>
</dbReference>
<accession>A0A975HCY4</accession>
<dbReference type="AlphaFoldDB" id="A0A975HCY4"/>
<reference evidence="2" key="2">
    <citation type="submission" date="2021-04" db="EMBL/GenBank/DDBJ databases">
        <title>Isolation and genomic analysis of the ibuprofen-degrading bacterium Sphingomonas strain MPO218.</title>
        <authorList>
            <person name="Aulestia M."/>
            <person name="Flores A."/>
            <person name="Mangas E.L."/>
            <person name="Perez-Pulido A.J."/>
            <person name="Santero E."/>
            <person name="Camacho E.M."/>
        </authorList>
    </citation>
    <scope>NUCLEOTIDE SEQUENCE</scope>
    <source>
        <strain evidence="2">MPO218</strain>
    </source>
</reference>
<evidence type="ECO:0000313" key="2">
    <source>
        <dbReference type="EMBL" id="QTH20742.1"/>
    </source>
</evidence>
<name>A0A975HCY4_9SPHN</name>
<dbReference type="SUPFAM" id="SSF56059">
    <property type="entry name" value="Glutathione synthetase ATP-binding domain-like"/>
    <property type="match status" value="1"/>
</dbReference>
<dbReference type="InterPro" id="IPR039523">
    <property type="entry name" value="RimK-rel_E_lig_ATP-grasp"/>
</dbReference>